<keyword evidence="5" id="KW-1185">Reference proteome</keyword>
<dbReference type="InterPro" id="IPR000172">
    <property type="entry name" value="GMC_OxRdtase_N"/>
</dbReference>
<dbReference type="PIRSF" id="PIRSF000137">
    <property type="entry name" value="Alcohol_oxidase"/>
    <property type="match status" value="1"/>
</dbReference>
<dbReference type="Gene3D" id="3.50.50.60">
    <property type="entry name" value="FAD/NAD(P)-binding domain"/>
    <property type="match status" value="1"/>
</dbReference>
<dbReference type="SUPFAM" id="SSF51905">
    <property type="entry name" value="FAD/NAD(P)-binding domain"/>
    <property type="match status" value="1"/>
</dbReference>
<dbReference type="GeneID" id="63752950"/>
<keyword evidence="2" id="KW-0274">FAD</keyword>
<dbReference type="RefSeq" id="XP_040691737.1">
    <property type="nucleotide sequence ID" value="XM_040837102.1"/>
</dbReference>
<feature type="binding site" evidence="2">
    <location>
        <begin position="24"/>
        <end position="25"/>
    </location>
    <ligand>
        <name>FAD</name>
        <dbReference type="ChEBI" id="CHEBI:57692"/>
    </ligand>
</feature>
<dbReference type="AlphaFoldDB" id="A0A1L9RSX9"/>
<evidence type="ECO:0000259" key="3">
    <source>
        <dbReference type="PROSITE" id="PS00624"/>
    </source>
</evidence>
<dbReference type="InterPro" id="IPR012132">
    <property type="entry name" value="GMC_OxRdtase"/>
</dbReference>
<protein>
    <recommendedName>
        <fullName evidence="3">Glucose-methanol-choline oxidoreductase N-terminal domain-containing protein</fullName>
    </recommendedName>
</protein>
<dbReference type="EMBL" id="KV878210">
    <property type="protein sequence ID" value="OJJ38061.1"/>
    <property type="molecule type" value="Genomic_DNA"/>
</dbReference>
<reference evidence="5" key="1">
    <citation type="journal article" date="2017" name="Genome Biol.">
        <title>Comparative genomics reveals high biological diversity and specific adaptations in the industrially and medically important fungal genus Aspergillus.</title>
        <authorList>
            <person name="de Vries R.P."/>
            <person name="Riley R."/>
            <person name="Wiebenga A."/>
            <person name="Aguilar-Osorio G."/>
            <person name="Amillis S."/>
            <person name="Uchima C.A."/>
            <person name="Anderluh G."/>
            <person name="Asadollahi M."/>
            <person name="Askin M."/>
            <person name="Barry K."/>
            <person name="Battaglia E."/>
            <person name="Bayram O."/>
            <person name="Benocci T."/>
            <person name="Braus-Stromeyer S.A."/>
            <person name="Caldana C."/>
            <person name="Canovas D."/>
            <person name="Cerqueira G.C."/>
            <person name="Chen F."/>
            <person name="Chen W."/>
            <person name="Choi C."/>
            <person name="Clum A."/>
            <person name="Dos Santos R.A."/>
            <person name="Damasio A.R."/>
            <person name="Diallinas G."/>
            <person name="Emri T."/>
            <person name="Fekete E."/>
            <person name="Flipphi M."/>
            <person name="Freyberg S."/>
            <person name="Gallo A."/>
            <person name="Gournas C."/>
            <person name="Habgood R."/>
            <person name="Hainaut M."/>
            <person name="Harispe M.L."/>
            <person name="Henrissat B."/>
            <person name="Hilden K.S."/>
            <person name="Hope R."/>
            <person name="Hossain A."/>
            <person name="Karabika E."/>
            <person name="Karaffa L."/>
            <person name="Karanyi Z."/>
            <person name="Krasevec N."/>
            <person name="Kuo A."/>
            <person name="Kusch H."/>
            <person name="LaButti K."/>
            <person name="Lagendijk E.L."/>
            <person name="Lapidus A."/>
            <person name="Levasseur A."/>
            <person name="Lindquist E."/>
            <person name="Lipzen A."/>
            <person name="Logrieco A.F."/>
            <person name="MacCabe A."/>
            <person name="Maekelae M.R."/>
            <person name="Malavazi I."/>
            <person name="Melin P."/>
            <person name="Meyer V."/>
            <person name="Mielnichuk N."/>
            <person name="Miskei M."/>
            <person name="Molnar A.P."/>
            <person name="Mule G."/>
            <person name="Ngan C.Y."/>
            <person name="Orejas M."/>
            <person name="Orosz E."/>
            <person name="Ouedraogo J.P."/>
            <person name="Overkamp K.M."/>
            <person name="Park H.-S."/>
            <person name="Perrone G."/>
            <person name="Piumi F."/>
            <person name="Punt P.J."/>
            <person name="Ram A.F."/>
            <person name="Ramon A."/>
            <person name="Rauscher S."/>
            <person name="Record E."/>
            <person name="Riano-Pachon D.M."/>
            <person name="Robert V."/>
            <person name="Roehrig J."/>
            <person name="Ruller R."/>
            <person name="Salamov A."/>
            <person name="Salih N.S."/>
            <person name="Samson R.A."/>
            <person name="Sandor E."/>
            <person name="Sanguinetti M."/>
            <person name="Schuetze T."/>
            <person name="Sepcic K."/>
            <person name="Shelest E."/>
            <person name="Sherlock G."/>
            <person name="Sophianopoulou V."/>
            <person name="Squina F.M."/>
            <person name="Sun H."/>
            <person name="Susca A."/>
            <person name="Todd R.B."/>
            <person name="Tsang A."/>
            <person name="Unkles S.E."/>
            <person name="van de Wiele N."/>
            <person name="van Rossen-Uffink D."/>
            <person name="Oliveira J.V."/>
            <person name="Vesth T.C."/>
            <person name="Visser J."/>
            <person name="Yu J.-H."/>
            <person name="Zhou M."/>
            <person name="Andersen M.R."/>
            <person name="Archer D.B."/>
            <person name="Baker S.E."/>
            <person name="Benoit I."/>
            <person name="Brakhage A.A."/>
            <person name="Braus G.H."/>
            <person name="Fischer R."/>
            <person name="Frisvad J.C."/>
            <person name="Goldman G.H."/>
            <person name="Houbraken J."/>
            <person name="Oakley B."/>
            <person name="Pocsi I."/>
            <person name="Scazzocchio C."/>
            <person name="Seiboth B."/>
            <person name="vanKuyk P.A."/>
            <person name="Wortman J."/>
            <person name="Dyer P.S."/>
            <person name="Grigoriev I.V."/>
        </authorList>
    </citation>
    <scope>NUCLEOTIDE SEQUENCE [LARGE SCALE GENOMIC DNA]</scope>
    <source>
        <strain evidence="5">DTO 134E9</strain>
    </source>
</reference>
<evidence type="ECO:0000256" key="2">
    <source>
        <dbReference type="PIRSR" id="PIRSR000137-2"/>
    </source>
</evidence>
<dbReference type="InterPro" id="IPR007867">
    <property type="entry name" value="GMC_OxRtase_C"/>
</dbReference>
<evidence type="ECO:0000256" key="1">
    <source>
        <dbReference type="ARBA" id="ARBA00010790"/>
    </source>
</evidence>
<gene>
    <name evidence="4" type="ORF">ASPWEDRAFT_48429</name>
</gene>
<dbReference type="PANTHER" id="PTHR11552">
    <property type="entry name" value="GLUCOSE-METHANOL-CHOLINE GMC OXIDOREDUCTASE"/>
    <property type="match status" value="1"/>
</dbReference>
<feature type="binding site" evidence="2">
    <location>
        <position position="247"/>
    </location>
    <ligand>
        <name>FAD</name>
        <dbReference type="ChEBI" id="CHEBI:57692"/>
    </ligand>
</feature>
<sequence length="611" mass="66433">MTIDTSIPTNLHESYDYIVVGGGTSGLVVANRLTEDPSVNVLVLEAGSNRVDDPRIAAPGLAVATYDDPDFDWCLTSVPQEHLNGRRLAEPRGRTLGGSSAINLGMVIYPSKTDLNAWEQLGNDGWNWESISPYMRKSQTFTPPSAEVREQLSLNYLDESIQGTDGPLQVSFGEGPFLPFNSAWPKVFEALNHSITGDPMSGVAQGAFCNPGSIHPTTRHRSHAGVSYYNAEVAQRANLRVVTDALVEKIILKKQGEDVIATGVQFTGKDGVQQTISAGAEVILAAGAIKTPHVLELSGIGDAKLLQSHGIETVIDNPAVGENLQEHGFVPFSWQMADGFMGGEALREPEIAKMAMEGWQTAGAGPLGLCAIHSAYMTPPDLRDGEMNRLIQEYLTTPATPGLEAQYDVLRQLLEDTNEPSGQYTIAPFEATPEKGPAMKGIFSMAEPGSFLSIVAVLNRPFSRGFVHTQSNNPKDLPLFDPKFLSHPLDMELHARHTNWLETLAGTEPMASLLKPNGRRLHHHERVSSLETARELTRDRIVAHYHVAGSCAMMPKEKGGVVDSKLKVYGTKNLRIVDASVLPVIPRGNIQTTVYAVAEKVADIIKQERKL</sequence>
<organism evidence="4 5">
    <name type="scientific">Aspergillus wentii DTO 134E9</name>
    <dbReference type="NCBI Taxonomy" id="1073089"/>
    <lineage>
        <taxon>Eukaryota</taxon>
        <taxon>Fungi</taxon>
        <taxon>Dikarya</taxon>
        <taxon>Ascomycota</taxon>
        <taxon>Pezizomycotina</taxon>
        <taxon>Eurotiomycetes</taxon>
        <taxon>Eurotiomycetidae</taxon>
        <taxon>Eurotiales</taxon>
        <taxon>Aspergillaceae</taxon>
        <taxon>Aspergillus</taxon>
        <taxon>Aspergillus subgen. Cremei</taxon>
    </lineage>
</organism>
<comment type="similarity">
    <text evidence="1">Belongs to the GMC oxidoreductase family.</text>
</comment>
<dbReference type="Pfam" id="PF00732">
    <property type="entry name" value="GMC_oxred_N"/>
    <property type="match status" value="1"/>
</dbReference>
<dbReference type="OrthoDB" id="269227at2759"/>
<dbReference type="Proteomes" id="UP000184383">
    <property type="component" value="Unassembled WGS sequence"/>
</dbReference>
<feature type="domain" description="Glucose-methanol-choline oxidoreductase N-terminal" evidence="3">
    <location>
        <begin position="287"/>
        <end position="301"/>
    </location>
</feature>
<comment type="cofactor">
    <cofactor evidence="2">
        <name>FAD</name>
        <dbReference type="ChEBI" id="CHEBI:57692"/>
    </cofactor>
</comment>
<dbReference type="SUPFAM" id="SSF54373">
    <property type="entry name" value="FAD-linked reductases, C-terminal domain"/>
    <property type="match status" value="1"/>
</dbReference>
<dbReference type="PROSITE" id="PS00624">
    <property type="entry name" value="GMC_OXRED_2"/>
    <property type="match status" value="1"/>
</dbReference>
<proteinExistence type="inferred from homology"/>
<keyword evidence="2" id="KW-0285">Flavoprotein</keyword>
<evidence type="ECO:0000313" key="5">
    <source>
        <dbReference type="Proteomes" id="UP000184383"/>
    </source>
</evidence>
<dbReference type="InterPro" id="IPR036188">
    <property type="entry name" value="FAD/NAD-bd_sf"/>
</dbReference>
<dbReference type="VEuPathDB" id="FungiDB:ASPWEDRAFT_48429"/>
<dbReference type="Pfam" id="PF05199">
    <property type="entry name" value="GMC_oxred_C"/>
    <property type="match status" value="1"/>
</dbReference>
<name>A0A1L9RSX9_ASPWE</name>
<dbReference type="PANTHER" id="PTHR11552:SF210">
    <property type="entry name" value="GLUCOSE-METHANOL-CHOLINE OXIDOREDUCTASE N-TERMINAL DOMAIN-CONTAINING PROTEIN-RELATED"/>
    <property type="match status" value="1"/>
</dbReference>
<dbReference type="GO" id="GO:0050660">
    <property type="term" value="F:flavin adenine dinucleotide binding"/>
    <property type="evidence" value="ECO:0007669"/>
    <property type="project" value="InterPro"/>
</dbReference>
<evidence type="ECO:0000313" key="4">
    <source>
        <dbReference type="EMBL" id="OJJ38061.1"/>
    </source>
</evidence>
<accession>A0A1L9RSX9</accession>
<dbReference type="STRING" id="1073089.A0A1L9RSX9"/>
<dbReference type="Gene3D" id="3.30.560.10">
    <property type="entry name" value="Glucose Oxidase, domain 3"/>
    <property type="match status" value="1"/>
</dbReference>
<dbReference type="GO" id="GO:0016614">
    <property type="term" value="F:oxidoreductase activity, acting on CH-OH group of donors"/>
    <property type="evidence" value="ECO:0007669"/>
    <property type="project" value="InterPro"/>
</dbReference>